<dbReference type="InterPro" id="IPR039373">
    <property type="entry name" value="Peptidase_M28B"/>
</dbReference>
<sequence length="338" mass="36976">MSGKIALMRFGGGFRGDKVYKAQQNGAIGAILFSDPDDIARDGTDEAHVYPNTLWMPNEGVQRGSIMHGDGDPLTPLYPSKKELFKSRTIEQAKKDGALPSIPVLPVSYSTAYQILSRMKGRPAPQPWQGAINVTYKIGPGFQSGEALTISVNGNLKVKKIRNVIGYIRGKDEPDRYVILGNHYDAWVYGSMDPNSGTAILAEVARAMMQTVNETGWRPARTIMFAAWDGEEHGIIGSTEFVEEFTDILRQRAVVYLNMDCLHGNTSLHVGTTPSLYRITMDAAKKIENPSKSEKGKGRETMYDSWVKTFPSGTPGLPNMPVPGGGSDHAAFLTYAGK</sequence>
<dbReference type="PANTHER" id="PTHR10404:SF77">
    <property type="entry name" value="GLUTAMATE CARBOXYPEPTIDASE 2 HOMOLOG"/>
    <property type="match status" value="1"/>
</dbReference>
<proteinExistence type="inferred from homology"/>
<organism evidence="4 5">
    <name type="scientific">Ancylostoma duodenale</name>
    <dbReference type="NCBI Taxonomy" id="51022"/>
    <lineage>
        <taxon>Eukaryota</taxon>
        <taxon>Metazoa</taxon>
        <taxon>Ecdysozoa</taxon>
        <taxon>Nematoda</taxon>
        <taxon>Chromadorea</taxon>
        <taxon>Rhabditida</taxon>
        <taxon>Rhabditina</taxon>
        <taxon>Rhabditomorpha</taxon>
        <taxon>Strongyloidea</taxon>
        <taxon>Ancylostomatidae</taxon>
        <taxon>Ancylostomatinae</taxon>
        <taxon>Ancylostoma</taxon>
    </lineage>
</organism>
<evidence type="ECO:0000256" key="1">
    <source>
        <dbReference type="ARBA" id="ARBA00005634"/>
    </source>
</evidence>
<reference evidence="4 5" key="1">
    <citation type="submission" date="2013-12" db="EMBL/GenBank/DDBJ databases">
        <title>Draft genome of the parsitic nematode Ancylostoma duodenale.</title>
        <authorList>
            <person name="Mitreva M."/>
        </authorList>
    </citation>
    <scope>NUCLEOTIDE SEQUENCE [LARGE SCALE GENOMIC DNA]</scope>
    <source>
        <strain evidence="4 5">Zhejiang</strain>
    </source>
</reference>
<evidence type="ECO:0000259" key="2">
    <source>
        <dbReference type="Pfam" id="PF02225"/>
    </source>
</evidence>
<dbReference type="EMBL" id="KN736725">
    <property type="protein sequence ID" value="KIH55797.1"/>
    <property type="molecule type" value="Genomic_DNA"/>
</dbReference>
<dbReference type="FunFam" id="3.40.630.10:FF:000101">
    <property type="entry name" value="N-acetylated alpha-linked acidic dipeptidase like 1"/>
    <property type="match status" value="1"/>
</dbReference>
<dbReference type="InterPro" id="IPR007484">
    <property type="entry name" value="Peptidase_M28"/>
</dbReference>
<dbReference type="Gene3D" id="3.40.630.10">
    <property type="entry name" value="Zn peptidases"/>
    <property type="match status" value="1"/>
</dbReference>
<dbReference type="OrthoDB" id="5841748at2759"/>
<dbReference type="Pfam" id="PF04389">
    <property type="entry name" value="Peptidase_M28"/>
    <property type="match status" value="1"/>
</dbReference>
<gene>
    <name evidence="4" type="ORF">ANCDUO_14038</name>
</gene>
<dbReference type="Gene3D" id="3.50.30.30">
    <property type="match status" value="1"/>
</dbReference>
<evidence type="ECO:0000259" key="3">
    <source>
        <dbReference type="Pfam" id="PF04389"/>
    </source>
</evidence>
<name>A0A0C2D199_9BILA</name>
<dbReference type="FunFam" id="3.50.30.30:FF:000033">
    <property type="entry name" value="Glutamate carboxypeptidase 2 homolog"/>
    <property type="match status" value="1"/>
</dbReference>
<feature type="domain" description="Peptidase M28" evidence="3">
    <location>
        <begin position="163"/>
        <end position="267"/>
    </location>
</feature>
<dbReference type="AlphaFoldDB" id="A0A0C2D199"/>
<evidence type="ECO:0000313" key="5">
    <source>
        <dbReference type="Proteomes" id="UP000054047"/>
    </source>
</evidence>
<comment type="similarity">
    <text evidence="1">Belongs to the peptidase M28 family. M28B subfamily.</text>
</comment>
<dbReference type="PANTHER" id="PTHR10404">
    <property type="entry name" value="N-ACETYLATED-ALPHA-LINKED ACIDIC DIPEPTIDASE"/>
    <property type="match status" value="1"/>
</dbReference>
<evidence type="ECO:0008006" key="6">
    <source>
        <dbReference type="Google" id="ProtNLM"/>
    </source>
</evidence>
<dbReference type="GO" id="GO:0004180">
    <property type="term" value="F:carboxypeptidase activity"/>
    <property type="evidence" value="ECO:0007669"/>
    <property type="project" value="TreeGrafter"/>
</dbReference>
<evidence type="ECO:0000313" key="4">
    <source>
        <dbReference type="EMBL" id="KIH55797.1"/>
    </source>
</evidence>
<dbReference type="Pfam" id="PF02225">
    <property type="entry name" value="PA"/>
    <property type="match status" value="1"/>
</dbReference>
<protein>
    <recommendedName>
        <fullName evidence="6">Peptidase, M28 family</fullName>
    </recommendedName>
</protein>
<keyword evidence="5" id="KW-1185">Reference proteome</keyword>
<dbReference type="SUPFAM" id="SSF52025">
    <property type="entry name" value="PA domain"/>
    <property type="match status" value="1"/>
</dbReference>
<dbReference type="SUPFAM" id="SSF53187">
    <property type="entry name" value="Zn-dependent exopeptidases"/>
    <property type="match status" value="1"/>
</dbReference>
<feature type="domain" description="PA" evidence="2">
    <location>
        <begin position="2"/>
        <end position="64"/>
    </location>
</feature>
<dbReference type="Proteomes" id="UP000054047">
    <property type="component" value="Unassembled WGS sequence"/>
</dbReference>
<dbReference type="InterPro" id="IPR003137">
    <property type="entry name" value="PA_domain"/>
</dbReference>
<dbReference type="InterPro" id="IPR046450">
    <property type="entry name" value="PA_dom_sf"/>
</dbReference>
<accession>A0A0C2D199</accession>